<organism evidence="5">
    <name type="scientific">Culicoides sonorensis</name>
    <name type="common">Biting midge</name>
    <dbReference type="NCBI Taxonomy" id="179676"/>
    <lineage>
        <taxon>Eukaryota</taxon>
        <taxon>Metazoa</taxon>
        <taxon>Ecdysozoa</taxon>
        <taxon>Arthropoda</taxon>
        <taxon>Hexapoda</taxon>
        <taxon>Insecta</taxon>
        <taxon>Pterygota</taxon>
        <taxon>Neoptera</taxon>
        <taxon>Endopterygota</taxon>
        <taxon>Diptera</taxon>
        <taxon>Nematocera</taxon>
        <taxon>Chironomoidea</taxon>
        <taxon>Ceratopogonidae</taxon>
        <taxon>Ceratopogoninae</taxon>
        <taxon>Culicoides</taxon>
        <taxon>Monoculicoides</taxon>
    </lineage>
</organism>
<dbReference type="SMART" id="SM00479">
    <property type="entry name" value="EXOIII"/>
    <property type="match status" value="1"/>
</dbReference>
<dbReference type="InterPro" id="IPR047201">
    <property type="entry name" value="ERI-1_3'hExo-like"/>
</dbReference>
<protein>
    <submittedName>
        <fullName evidence="5">CSON004753 protein</fullName>
    </submittedName>
</protein>
<evidence type="ECO:0000313" key="5">
    <source>
        <dbReference type="EMBL" id="SSX12809.1"/>
    </source>
</evidence>
<dbReference type="EMBL" id="UFQT01001971">
    <property type="protein sequence ID" value="SSX32251.1"/>
    <property type="molecule type" value="Genomic_DNA"/>
</dbReference>
<dbReference type="PANTHER" id="PTHR23044">
    <property type="entry name" value="3'-5' EXONUCLEASE ERI1-RELATED"/>
    <property type="match status" value="1"/>
</dbReference>
<dbReference type="OMA" id="CRELTHI"/>
<keyword evidence="2" id="KW-0378">Hydrolase</keyword>
<dbReference type="GO" id="GO:0003676">
    <property type="term" value="F:nucleic acid binding"/>
    <property type="evidence" value="ECO:0007669"/>
    <property type="project" value="InterPro"/>
</dbReference>
<dbReference type="InterPro" id="IPR013520">
    <property type="entry name" value="Ribonucl_H"/>
</dbReference>
<dbReference type="GO" id="GO:0000175">
    <property type="term" value="F:3'-5'-RNA exonuclease activity"/>
    <property type="evidence" value="ECO:0007669"/>
    <property type="project" value="InterPro"/>
</dbReference>
<gene>
    <name evidence="5" type="primary">CSON004753</name>
</gene>
<evidence type="ECO:0000256" key="3">
    <source>
        <dbReference type="ARBA" id="ARBA00022839"/>
    </source>
</evidence>
<dbReference type="InterPro" id="IPR051274">
    <property type="entry name" value="3-5_Exoribonuclease"/>
</dbReference>
<feature type="domain" description="Exonuclease" evidence="4">
    <location>
        <begin position="44"/>
        <end position="240"/>
    </location>
</feature>
<evidence type="ECO:0000256" key="1">
    <source>
        <dbReference type="ARBA" id="ARBA00022722"/>
    </source>
</evidence>
<evidence type="ECO:0000256" key="2">
    <source>
        <dbReference type="ARBA" id="ARBA00022801"/>
    </source>
</evidence>
<dbReference type="VEuPathDB" id="VectorBase:CSON004753"/>
<keyword evidence="1" id="KW-0540">Nuclease</keyword>
<sequence>MSLLELAKKFNLLTTVEAPPAQVNLRPAKTKYRSKKSRVDPFKYLICLDFEATCWEKADQAKWKTQEIIEFPAVLVKVDTGQVESEFHKYLKPVEFPTLTDFCVRLTGITQQTVNSGIAMKDCITDFDEWITQIVKEKELELPKTRVDSEGNVALCTWTDWDGICLSKECARKKIRKPMYLGQWIDVRKIFIRHYKIKPTSFNHALNHVGLKFVGKPHSGIDDARNLARLVTKMRRDGAKFHITKDSAPYQAVNKPIQTI</sequence>
<dbReference type="Pfam" id="PF00929">
    <property type="entry name" value="RNase_T"/>
    <property type="match status" value="1"/>
</dbReference>
<accession>A0A336L5Y8</accession>
<evidence type="ECO:0000313" key="6">
    <source>
        <dbReference type="EMBL" id="SSX32251.1"/>
    </source>
</evidence>
<dbReference type="SUPFAM" id="SSF53098">
    <property type="entry name" value="Ribonuclease H-like"/>
    <property type="match status" value="1"/>
</dbReference>
<dbReference type="Gene3D" id="3.30.420.10">
    <property type="entry name" value="Ribonuclease H-like superfamily/Ribonuclease H"/>
    <property type="match status" value="1"/>
</dbReference>
<dbReference type="InterPro" id="IPR012337">
    <property type="entry name" value="RNaseH-like_sf"/>
</dbReference>
<reference evidence="6" key="2">
    <citation type="submission" date="2018-07" db="EMBL/GenBank/DDBJ databases">
        <authorList>
            <person name="Quirk P.G."/>
            <person name="Krulwich T.A."/>
        </authorList>
    </citation>
    <scope>NUCLEOTIDE SEQUENCE</scope>
</reference>
<proteinExistence type="predicted"/>
<reference evidence="5" key="1">
    <citation type="submission" date="2018-04" db="EMBL/GenBank/DDBJ databases">
        <authorList>
            <person name="Go L.Y."/>
            <person name="Mitchell J.A."/>
        </authorList>
    </citation>
    <scope>NUCLEOTIDE SEQUENCE</scope>
    <source>
        <tissue evidence="5">Whole organism</tissue>
    </source>
</reference>
<dbReference type="InterPro" id="IPR036397">
    <property type="entry name" value="RNaseH_sf"/>
</dbReference>
<dbReference type="EMBL" id="UFQS01001971">
    <property type="protein sequence ID" value="SSX12809.1"/>
    <property type="molecule type" value="Genomic_DNA"/>
</dbReference>
<name>A0A336L5Y8_CULSO</name>
<dbReference type="PANTHER" id="PTHR23044:SF61">
    <property type="entry name" value="3'-5' EXORIBONUCLEASE 1-RELATED"/>
    <property type="match status" value="1"/>
</dbReference>
<dbReference type="AlphaFoldDB" id="A0A336L5Y8"/>
<keyword evidence="3" id="KW-0269">Exonuclease</keyword>
<evidence type="ECO:0000259" key="4">
    <source>
        <dbReference type="SMART" id="SM00479"/>
    </source>
</evidence>
<dbReference type="CDD" id="cd06133">
    <property type="entry name" value="ERI-1_3'hExo_like"/>
    <property type="match status" value="1"/>
</dbReference>